<evidence type="ECO:0000256" key="1">
    <source>
        <dbReference type="SAM" id="MobiDB-lite"/>
    </source>
</evidence>
<dbReference type="Proteomes" id="UP000214746">
    <property type="component" value="Unassembled WGS sequence"/>
</dbReference>
<organism evidence="2 3">
    <name type="scientific">Paenibacillus xerothermodurans</name>
    <dbReference type="NCBI Taxonomy" id="1977292"/>
    <lineage>
        <taxon>Bacteria</taxon>
        <taxon>Bacillati</taxon>
        <taxon>Bacillota</taxon>
        <taxon>Bacilli</taxon>
        <taxon>Bacillales</taxon>
        <taxon>Paenibacillaceae</taxon>
        <taxon>Paenibacillus</taxon>
    </lineage>
</organism>
<dbReference type="AlphaFoldDB" id="A0A2W1NVX1"/>
<gene>
    <name evidence="2" type="ORF">CBW46_015990</name>
</gene>
<evidence type="ECO:0000313" key="2">
    <source>
        <dbReference type="EMBL" id="PZE19832.1"/>
    </source>
</evidence>
<reference evidence="2" key="1">
    <citation type="submission" date="2018-06" db="EMBL/GenBank/DDBJ databases">
        <title>Paenibacillus xerothermodurans sp. nov. an extremely dry heat resistant spore forming bacterium isolated from the soil of Cape Canaveral, Florida.</title>
        <authorList>
            <person name="Seuylemezian A."/>
            <person name="Kaur N."/>
            <person name="Patil P."/>
            <person name="Patil P."/>
            <person name="Mayilraj S."/>
            <person name="Vaishampayan P."/>
        </authorList>
    </citation>
    <scope>NUCLEOTIDE SEQUENCE [LARGE SCALE GENOMIC DNA]</scope>
    <source>
        <strain evidence="2">ATCC 27380</strain>
    </source>
</reference>
<evidence type="ECO:0000313" key="3">
    <source>
        <dbReference type="Proteomes" id="UP000214746"/>
    </source>
</evidence>
<dbReference type="EMBL" id="NHRJ02000012">
    <property type="protein sequence ID" value="PZE19832.1"/>
    <property type="molecule type" value="Genomic_DNA"/>
</dbReference>
<accession>A0A2W1NVX1</accession>
<proteinExistence type="predicted"/>
<feature type="region of interest" description="Disordered" evidence="1">
    <location>
        <begin position="22"/>
        <end position="104"/>
    </location>
</feature>
<name>A0A2W1NVX1_PAEXE</name>
<dbReference type="RefSeq" id="WP_089201006.1">
    <property type="nucleotide sequence ID" value="NZ_NHRJ02000012.1"/>
</dbReference>
<protein>
    <submittedName>
        <fullName evidence="2">Uncharacterized protein</fullName>
    </submittedName>
</protein>
<keyword evidence="3" id="KW-1185">Reference proteome</keyword>
<sequence>MPEKQLRRENIPVIGDAVVTPNADVGARNYDLESNPEVGSPPLAADTTPPRQTEDEHGPASRMENYAEATLHPGGLFDTGETSDRADVLNRGATLNRPDSNAGR</sequence>
<comment type="caution">
    <text evidence="2">The sequence shown here is derived from an EMBL/GenBank/DDBJ whole genome shotgun (WGS) entry which is preliminary data.</text>
</comment>